<keyword evidence="4" id="KW-0391">Immunity</keyword>
<dbReference type="AlphaFoldDB" id="A0A3B5ANP9"/>
<dbReference type="InterPro" id="IPR003599">
    <property type="entry name" value="Ig_sub"/>
</dbReference>
<dbReference type="PROSITE" id="PS50835">
    <property type="entry name" value="IG_LIKE"/>
    <property type="match status" value="1"/>
</dbReference>
<feature type="transmembrane region" description="Helical" evidence="8">
    <location>
        <begin position="291"/>
        <end position="311"/>
    </location>
</feature>
<dbReference type="PANTHER" id="PTHR19433">
    <property type="entry name" value="T-CELL RECEPTOR ALPHA CHAIN V REGION-RELATED"/>
    <property type="match status" value="1"/>
</dbReference>
<dbReference type="InterPro" id="IPR013783">
    <property type="entry name" value="Ig-like_fold"/>
</dbReference>
<evidence type="ECO:0000256" key="3">
    <source>
        <dbReference type="ARBA" id="ARBA00022729"/>
    </source>
</evidence>
<feature type="transmembrane region" description="Helical" evidence="8">
    <location>
        <begin position="257"/>
        <end position="279"/>
    </location>
</feature>
<dbReference type="SUPFAM" id="SSF48726">
    <property type="entry name" value="Immunoglobulin"/>
    <property type="match status" value="2"/>
</dbReference>
<keyword evidence="8" id="KW-0812">Transmembrane</keyword>
<name>A0A3B5ANP9_9TELE</name>
<dbReference type="PANTHER" id="PTHR19433:SF133">
    <property type="entry name" value="IMMUNE-TYPE RECEPTOR 5 PRECURSOR-RELATED"/>
    <property type="match status" value="1"/>
</dbReference>
<dbReference type="SMART" id="SM00406">
    <property type="entry name" value="IGv"/>
    <property type="match status" value="2"/>
</dbReference>
<evidence type="ECO:0000259" key="9">
    <source>
        <dbReference type="PROSITE" id="PS50835"/>
    </source>
</evidence>
<dbReference type="GO" id="GO:0009617">
    <property type="term" value="P:response to bacterium"/>
    <property type="evidence" value="ECO:0007669"/>
    <property type="project" value="TreeGrafter"/>
</dbReference>
<keyword evidence="3" id="KW-0732">Signal</keyword>
<evidence type="ECO:0000256" key="5">
    <source>
        <dbReference type="ARBA" id="ARBA00023136"/>
    </source>
</evidence>
<dbReference type="SMART" id="SM00409">
    <property type="entry name" value="IG"/>
    <property type="match status" value="2"/>
</dbReference>
<feature type="domain" description="Ig-like" evidence="9">
    <location>
        <begin position="126"/>
        <end position="224"/>
    </location>
</feature>
<keyword evidence="5 8" id="KW-0472">Membrane</keyword>
<evidence type="ECO:0000313" key="10">
    <source>
        <dbReference type="Ensembl" id="ENSSPAP00000022061.1"/>
    </source>
</evidence>
<dbReference type="Gene3D" id="2.60.40.10">
    <property type="entry name" value="Immunoglobulins"/>
    <property type="match status" value="2"/>
</dbReference>
<comment type="subcellular location">
    <subcellularLocation>
        <location evidence="1">Cell membrane</location>
    </subcellularLocation>
</comment>
<evidence type="ECO:0000256" key="4">
    <source>
        <dbReference type="ARBA" id="ARBA00022859"/>
    </source>
</evidence>
<dbReference type="GO" id="GO:0002376">
    <property type="term" value="P:immune system process"/>
    <property type="evidence" value="ECO:0007669"/>
    <property type="project" value="UniProtKB-KW"/>
</dbReference>
<evidence type="ECO:0000256" key="2">
    <source>
        <dbReference type="ARBA" id="ARBA00022475"/>
    </source>
</evidence>
<dbReference type="InterPro" id="IPR007110">
    <property type="entry name" value="Ig-like_dom"/>
</dbReference>
<evidence type="ECO:0000256" key="1">
    <source>
        <dbReference type="ARBA" id="ARBA00004236"/>
    </source>
</evidence>
<dbReference type="InterPro" id="IPR052051">
    <property type="entry name" value="TCR_complex_component"/>
</dbReference>
<keyword evidence="6" id="KW-1015">Disulfide bond</keyword>
<dbReference type="GeneTree" id="ENSGT00940000162676"/>
<proteinExistence type="predicted"/>
<protein>
    <recommendedName>
        <fullName evidence="9">Ig-like domain-containing protein</fullName>
    </recommendedName>
</protein>
<evidence type="ECO:0000256" key="7">
    <source>
        <dbReference type="ARBA" id="ARBA00023180"/>
    </source>
</evidence>
<evidence type="ECO:0000256" key="6">
    <source>
        <dbReference type="ARBA" id="ARBA00023157"/>
    </source>
</evidence>
<evidence type="ECO:0000256" key="8">
    <source>
        <dbReference type="SAM" id="Phobius"/>
    </source>
</evidence>
<dbReference type="InterPro" id="IPR013106">
    <property type="entry name" value="Ig_V-set"/>
</dbReference>
<dbReference type="Ensembl" id="ENSSPAT00000022411.1">
    <property type="protein sequence ID" value="ENSSPAP00000022061.1"/>
    <property type="gene ID" value="ENSSPAG00000016651.1"/>
</dbReference>
<keyword evidence="7" id="KW-0325">Glycoprotein</keyword>
<dbReference type="InterPro" id="IPR036179">
    <property type="entry name" value="Ig-like_dom_sf"/>
</dbReference>
<keyword evidence="8" id="KW-1133">Transmembrane helix</keyword>
<sequence length="357" mass="39112">NCCRFVVFVVRFTSCTDDLSFVTKTVGVGQDVTLACSRNSTAGGILFWFRLVAGNLPEVLGTTYFYGHAISNETPRITAKLGNGTFVLRITQTKLSDTALYYSLAIHFSVNPFDCSVCSHFPGPEPDITAVVQDVPSDSVRPGDPVTLQCSVFSTSEKKTCPEQHRVFWFRAGSDESHPSLIYVHGNSHGECETSAESHSSQKCVYSFSQDVDASDTGTYYCAVATCGQILFGNGAKLDIEGNHLFFISILMRVNTVLFLLCAALVISLIVIALLIYTIKTKKSDCFNGKLSCIILIYTLLSVYNETLFVLTDIIPGSSSCCCPTNKCSSNQWCSTKTDGRFFQRYCTGTFVFIASI</sequence>
<accession>A0A3B5ANP9</accession>
<reference evidence="10" key="1">
    <citation type="submission" date="2023-09" db="UniProtKB">
        <authorList>
            <consortium name="Ensembl"/>
        </authorList>
    </citation>
    <scope>IDENTIFICATION</scope>
</reference>
<dbReference type="Pfam" id="PF07686">
    <property type="entry name" value="V-set"/>
    <property type="match status" value="2"/>
</dbReference>
<organism evidence="10">
    <name type="scientific">Stegastes partitus</name>
    <name type="common">bicolor damselfish</name>
    <dbReference type="NCBI Taxonomy" id="144197"/>
    <lineage>
        <taxon>Eukaryota</taxon>
        <taxon>Metazoa</taxon>
        <taxon>Chordata</taxon>
        <taxon>Craniata</taxon>
        <taxon>Vertebrata</taxon>
        <taxon>Euteleostomi</taxon>
        <taxon>Actinopterygii</taxon>
        <taxon>Neopterygii</taxon>
        <taxon>Teleostei</taxon>
        <taxon>Neoteleostei</taxon>
        <taxon>Acanthomorphata</taxon>
        <taxon>Ovalentaria</taxon>
        <taxon>Pomacentridae</taxon>
        <taxon>Stegastes</taxon>
    </lineage>
</organism>
<dbReference type="STRING" id="144197.ENSSPAP00000022061"/>
<dbReference type="GO" id="GO:0005886">
    <property type="term" value="C:plasma membrane"/>
    <property type="evidence" value="ECO:0007669"/>
    <property type="project" value="UniProtKB-SubCell"/>
</dbReference>
<keyword evidence="2" id="KW-1003">Cell membrane</keyword>